<sequence length="99" mass="10954">MDIGNAIKTCRIRRGYSQTKLAELAECSVSYLSLIEHNQRDITLSTLQKICHALHVPIGILLFLGTSHDEFGEMSKELEAELAKSTLVLLSAPANEQNN</sequence>
<dbReference type="CDD" id="cd00093">
    <property type="entry name" value="HTH_XRE"/>
    <property type="match status" value="1"/>
</dbReference>
<dbReference type="GO" id="GO:0003700">
    <property type="term" value="F:DNA-binding transcription factor activity"/>
    <property type="evidence" value="ECO:0007669"/>
    <property type="project" value="TreeGrafter"/>
</dbReference>
<dbReference type="OrthoDB" id="7477860at2"/>
<name>C3XAR9_OXAFO</name>
<dbReference type="Gene3D" id="1.10.260.40">
    <property type="entry name" value="lambda repressor-like DNA-binding domains"/>
    <property type="match status" value="1"/>
</dbReference>
<dbReference type="RefSeq" id="WP_005881353.1">
    <property type="nucleotide sequence ID" value="NZ_CP019430.1"/>
</dbReference>
<dbReference type="HOGENOM" id="CLU_066192_17_14_4"/>
<evidence type="ECO:0000313" key="3">
    <source>
        <dbReference type="EMBL" id="EEO30295.1"/>
    </source>
</evidence>
<dbReference type="PROSITE" id="PS50943">
    <property type="entry name" value="HTH_CROC1"/>
    <property type="match status" value="1"/>
</dbReference>
<dbReference type="PANTHER" id="PTHR46797">
    <property type="entry name" value="HTH-TYPE TRANSCRIPTIONAL REGULATOR"/>
    <property type="match status" value="1"/>
</dbReference>
<dbReference type="GO" id="GO:0005829">
    <property type="term" value="C:cytosol"/>
    <property type="evidence" value="ECO:0007669"/>
    <property type="project" value="TreeGrafter"/>
</dbReference>
<keyword evidence="1 3" id="KW-0238">DNA-binding</keyword>
<dbReference type="SUPFAM" id="SSF47413">
    <property type="entry name" value="lambda repressor-like DNA-binding domains"/>
    <property type="match status" value="1"/>
</dbReference>
<dbReference type="AlphaFoldDB" id="C3XAR9"/>
<dbReference type="GO" id="GO:0003677">
    <property type="term" value="F:DNA binding"/>
    <property type="evidence" value="ECO:0007669"/>
    <property type="project" value="UniProtKB-KW"/>
</dbReference>
<gene>
    <name evidence="3" type="ORF">OFBG_01323</name>
</gene>
<dbReference type="Proteomes" id="UP000005089">
    <property type="component" value="Unassembled WGS sequence"/>
</dbReference>
<dbReference type="GeneID" id="77134690"/>
<dbReference type="InterPro" id="IPR050807">
    <property type="entry name" value="TransReg_Diox_bact_type"/>
</dbReference>
<dbReference type="SMART" id="SM00530">
    <property type="entry name" value="HTH_XRE"/>
    <property type="match status" value="1"/>
</dbReference>
<accession>C3XAR9</accession>
<protein>
    <submittedName>
        <fullName evidence="3">DNA-binding helix-turn-helix protein</fullName>
    </submittedName>
</protein>
<evidence type="ECO:0000259" key="2">
    <source>
        <dbReference type="PROSITE" id="PS50943"/>
    </source>
</evidence>
<feature type="domain" description="HTH cro/C1-type" evidence="2">
    <location>
        <begin position="7"/>
        <end position="61"/>
    </location>
</feature>
<organism evidence="3 4">
    <name type="scientific">Oxalobacter formigenes OXCC13</name>
    <dbReference type="NCBI Taxonomy" id="556269"/>
    <lineage>
        <taxon>Bacteria</taxon>
        <taxon>Pseudomonadati</taxon>
        <taxon>Pseudomonadota</taxon>
        <taxon>Betaproteobacteria</taxon>
        <taxon>Burkholderiales</taxon>
        <taxon>Oxalobacteraceae</taxon>
        <taxon>Oxalobacter</taxon>
    </lineage>
</organism>
<dbReference type="eggNOG" id="COG1396">
    <property type="taxonomic scope" value="Bacteria"/>
</dbReference>
<dbReference type="PANTHER" id="PTHR46797:SF1">
    <property type="entry name" value="METHYLPHOSPHONATE SYNTHASE"/>
    <property type="match status" value="1"/>
</dbReference>
<evidence type="ECO:0000313" key="4">
    <source>
        <dbReference type="Proteomes" id="UP000005089"/>
    </source>
</evidence>
<dbReference type="EMBL" id="GG658170">
    <property type="protein sequence ID" value="EEO30295.1"/>
    <property type="molecule type" value="Genomic_DNA"/>
</dbReference>
<reference evidence="3 4" key="1">
    <citation type="submission" date="2009-02" db="EMBL/GenBank/DDBJ databases">
        <title>The Genome Sequence of Oxalobacter formigenes OXCC13.</title>
        <authorList>
            <consortium name="The Broad Institute Genome Sequencing Platform"/>
            <person name="Ward D."/>
            <person name="Young S.K."/>
            <person name="Kodira C.D."/>
            <person name="Zeng Q."/>
            <person name="Koehrsen M."/>
            <person name="Alvarado L."/>
            <person name="Berlin A."/>
            <person name="Borenstein D."/>
            <person name="Chen Z."/>
            <person name="Engels R."/>
            <person name="Freedman E."/>
            <person name="Gellesch M."/>
            <person name="Goldberg J."/>
            <person name="Griggs A."/>
            <person name="Gujja S."/>
            <person name="Heiman D."/>
            <person name="Hepburn T."/>
            <person name="Howarth C."/>
            <person name="Jen D."/>
            <person name="Larson L."/>
            <person name="Lewis B."/>
            <person name="Mehta T."/>
            <person name="Park D."/>
            <person name="Pearson M."/>
            <person name="Roberts A."/>
            <person name="Saif S."/>
            <person name="Shea T."/>
            <person name="Shenoy N."/>
            <person name="Sisk P."/>
            <person name="Stolte C."/>
            <person name="Sykes S."/>
            <person name="Walk T."/>
            <person name="White J."/>
            <person name="Yandava C."/>
            <person name="Allison M.J."/>
            <person name="Lander E."/>
            <person name="Nusbaum C."/>
            <person name="Galagan J."/>
            <person name="Birren B."/>
        </authorList>
    </citation>
    <scope>NUCLEOTIDE SEQUENCE [LARGE SCALE GENOMIC DNA]</scope>
    <source>
        <strain evidence="3 4">OXCC13</strain>
    </source>
</reference>
<dbReference type="InterPro" id="IPR010982">
    <property type="entry name" value="Lambda_DNA-bd_dom_sf"/>
</dbReference>
<dbReference type="InterPro" id="IPR001387">
    <property type="entry name" value="Cro/C1-type_HTH"/>
</dbReference>
<keyword evidence="4" id="KW-1185">Reference proteome</keyword>
<proteinExistence type="predicted"/>
<evidence type="ECO:0000256" key="1">
    <source>
        <dbReference type="ARBA" id="ARBA00023125"/>
    </source>
</evidence>
<dbReference type="Pfam" id="PF01381">
    <property type="entry name" value="HTH_3"/>
    <property type="match status" value="1"/>
</dbReference>